<evidence type="ECO:0000313" key="2">
    <source>
        <dbReference type="EMBL" id="KAF2798294.1"/>
    </source>
</evidence>
<dbReference type="AlphaFoldDB" id="A0A6A6XPX2"/>
<organism evidence="2 3">
    <name type="scientific">Melanomma pulvis-pyrius CBS 109.77</name>
    <dbReference type="NCBI Taxonomy" id="1314802"/>
    <lineage>
        <taxon>Eukaryota</taxon>
        <taxon>Fungi</taxon>
        <taxon>Dikarya</taxon>
        <taxon>Ascomycota</taxon>
        <taxon>Pezizomycotina</taxon>
        <taxon>Dothideomycetes</taxon>
        <taxon>Pleosporomycetidae</taxon>
        <taxon>Pleosporales</taxon>
        <taxon>Melanommataceae</taxon>
        <taxon>Melanomma</taxon>
    </lineage>
</organism>
<dbReference type="SUPFAM" id="SSF82199">
    <property type="entry name" value="SET domain"/>
    <property type="match status" value="1"/>
</dbReference>
<protein>
    <submittedName>
        <fullName evidence="2">SET domain-containing protein</fullName>
    </submittedName>
</protein>
<sequence>MFKRGRAEGWLRQPIDALPLWADFHGVRFNGIKVGSIPGLEDRGSTVIADRDLTGGKEDPLMVVPKDLIISRQNIEIIAKADHHLKEVLEAVGDFGRTTRGAVLIYLVLQATIACPDINGIGVLHPLTEYIKFLPDELLPTFWTEQERDLLTGTTLRPAVRAKLSSLLREFEAVRTATESIGWCAKHWWDEDDGQLTFEDWMRVDAIYRSRALEFPGVGDAMVPCVDMANHASGDTTAALYETDEKGNGLLLLRDGKNITKGGEVTITYGDDKGACENIFSYGFLEDTMTSAKTIFLDLDIPIEDLLRPAKMAVNTAAPGFRISEKDGHIDWESDFVWLLAINQEDGLDFKLKQTIDGQTEIEAFWKDQELDDTSKLRTFLEQDRLWDVYQLRAVVLLQSRIETQVQTLREVKMPERDPSIRDGPWQLAGRLRNLELEMLEKAGADLEDQKTTIFQSEVVQRYLGLFQDEAGADEEPVDFS</sequence>
<evidence type="ECO:0000259" key="1">
    <source>
        <dbReference type="PROSITE" id="PS50280"/>
    </source>
</evidence>
<name>A0A6A6XPX2_9PLEO</name>
<feature type="domain" description="SET" evidence="1">
    <location>
        <begin position="30"/>
        <end position="270"/>
    </location>
</feature>
<dbReference type="GO" id="GO:0005634">
    <property type="term" value="C:nucleus"/>
    <property type="evidence" value="ECO:0007669"/>
    <property type="project" value="TreeGrafter"/>
</dbReference>
<reference evidence="2" key="1">
    <citation type="journal article" date="2020" name="Stud. Mycol.">
        <title>101 Dothideomycetes genomes: a test case for predicting lifestyles and emergence of pathogens.</title>
        <authorList>
            <person name="Haridas S."/>
            <person name="Albert R."/>
            <person name="Binder M."/>
            <person name="Bloem J."/>
            <person name="Labutti K."/>
            <person name="Salamov A."/>
            <person name="Andreopoulos B."/>
            <person name="Baker S."/>
            <person name="Barry K."/>
            <person name="Bills G."/>
            <person name="Bluhm B."/>
            <person name="Cannon C."/>
            <person name="Castanera R."/>
            <person name="Culley D."/>
            <person name="Daum C."/>
            <person name="Ezra D."/>
            <person name="Gonzalez J."/>
            <person name="Henrissat B."/>
            <person name="Kuo A."/>
            <person name="Liang C."/>
            <person name="Lipzen A."/>
            <person name="Lutzoni F."/>
            <person name="Magnuson J."/>
            <person name="Mondo S."/>
            <person name="Nolan M."/>
            <person name="Ohm R."/>
            <person name="Pangilinan J."/>
            <person name="Park H.-J."/>
            <person name="Ramirez L."/>
            <person name="Alfaro M."/>
            <person name="Sun H."/>
            <person name="Tritt A."/>
            <person name="Yoshinaga Y."/>
            <person name="Zwiers L.-H."/>
            <person name="Turgeon B."/>
            <person name="Goodwin S."/>
            <person name="Spatafora J."/>
            <person name="Crous P."/>
            <person name="Grigoriev I."/>
        </authorList>
    </citation>
    <scope>NUCLEOTIDE SEQUENCE</scope>
    <source>
        <strain evidence="2">CBS 109.77</strain>
    </source>
</reference>
<dbReference type="PANTHER" id="PTHR13271:SF76">
    <property type="entry name" value="SET DOMAIN-CONTAINING PROTEIN 8"/>
    <property type="match status" value="1"/>
</dbReference>
<dbReference type="EMBL" id="MU001787">
    <property type="protein sequence ID" value="KAF2798294.1"/>
    <property type="molecule type" value="Genomic_DNA"/>
</dbReference>
<dbReference type="PANTHER" id="PTHR13271">
    <property type="entry name" value="UNCHARACTERIZED PUTATIVE METHYLTRANSFERASE"/>
    <property type="match status" value="1"/>
</dbReference>
<dbReference type="Gene3D" id="3.90.1410.10">
    <property type="entry name" value="set domain protein methyltransferase, domain 1"/>
    <property type="match status" value="1"/>
</dbReference>
<gene>
    <name evidence="2" type="ORF">K505DRAFT_322001</name>
</gene>
<dbReference type="FunFam" id="3.90.1410.10:FF:000014">
    <property type="entry name" value="SET domain-containing protein"/>
    <property type="match status" value="1"/>
</dbReference>
<keyword evidence="3" id="KW-1185">Reference proteome</keyword>
<dbReference type="InterPro" id="IPR001214">
    <property type="entry name" value="SET_dom"/>
</dbReference>
<evidence type="ECO:0000313" key="3">
    <source>
        <dbReference type="Proteomes" id="UP000799757"/>
    </source>
</evidence>
<dbReference type="InterPro" id="IPR046341">
    <property type="entry name" value="SET_dom_sf"/>
</dbReference>
<accession>A0A6A6XPX2</accession>
<dbReference type="GO" id="GO:0016279">
    <property type="term" value="F:protein-lysine N-methyltransferase activity"/>
    <property type="evidence" value="ECO:0007669"/>
    <property type="project" value="TreeGrafter"/>
</dbReference>
<dbReference type="OrthoDB" id="441812at2759"/>
<dbReference type="InterPro" id="IPR050600">
    <property type="entry name" value="SETD3_SETD6_MTase"/>
</dbReference>
<dbReference type="CDD" id="cd10527">
    <property type="entry name" value="SET_LSMT"/>
    <property type="match status" value="1"/>
</dbReference>
<proteinExistence type="predicted"/>
<dbReference type="PROSITE" id="PS50280">
    <property type="entry name" value="SET"/>
    <property type="match status" value="1"/>
</dbReference>
<dbReference type="Proteomes" id="UP000799757">
    <property type="component" value="Unassembled WGS sequence"/>
</dbReference>